<keyword evidence="10" id="KW-1185">Reference proteome</keyword>
<dbReference type="GO" id="GO:0004146">
    <property type="term" value="F:dihydrofolate reductase activity"/>
    <property type="evidence" value="ECO:0007669"/>
    <property type="project" value="UniProtKB-EC"/>
</dbReference>
<dbReference type="InterPro" id="IPR017925">
    <property type="entry name" value="DHFR_CS"/>
</dbReference>
<dbReference type="InterPro" id="IPR012259">
    <property type="entry name" value="DHFR"/>
</dbReference>
<dbReference type="Gene3D" id="3.40.430.10">
    <property type="entry name" value="Dihydrofolate Reductase, subunit A"/>
    <property type="match status" value="2"/>
</dbReference>
<gene>
    <name evidence="9" type="ORF">CTI12_AA206200</name>
</gene>
<dbReference type="AlphaFoldDB" id="A0A2U1P121"/>
<keyword evidence="3" id="KW-0554">One-carbon metabolism</keyword>
<dbReference type="GO" id="GO:0046452">
    <property type="term" value="P:dihydrofolate metabolic process"/>
    <property type="evidence" value="ECO:0007669"/>
    <property type="project" value="TreeGrafter"/>
</dbReference>
<dbReference type="InterPro" id="IPR024072">
    <property type="entry name" value="DHFR-like_dom_sf"/>
</dbReference>
<dbReference type="SUPFAM" id="SSF52087">
    <property type="entry name" value="CRAL/TRIO domain"/>
    <property type="match status" value="1"/>
</dbReference>
<evidence type="ECO:0000256" key="5">
    <source>
        <dbReference type="ARBA" id="ARBA00023002"/>
    </source>
</evidence>
<dbReference type="SUPFAM" id="SSF53597">
    <property type="entry name" value="Dihydrofolate reductase-like"/>
    <property type="match status" value="2"/>
</dbReference>
<dbReference type="PRINTS" id="PR00070">
    <property type="entry name" value="DHFR"/>
</dbReference>
<dbReference type="CDD" id="cd00170">
    <property type="entry name" value="SEC14"/>
    <property type="match status" value="1"/>
</dbReference>
<feature type="compositionally biased region" description="Basic and acidic residues" evidence="6">
    <location>
        <begin position="338"/>
        <end position="353"/>
    </location>
</feature>
<dbReference type="CDD" id="cd00209">
    <property type="entry name" value="DHFR"/>
    <property type="match status" value="2"/>
</dbReference>
<evidence type="ECO:0000256" key="1">
    <source>
        <dbReference type="ARBA" id="ARBA00004903"/>
    </source>
</evidence>
<sequence>MWINIFSGDERLWNRHHFGGTISTIQSLSALKASNFNIENTKNMWINMLQWRKDFGTDTILEDFKFSELDEVMKYFSQGYHGIDKEGRPVYIEILGQADPKKLMKVTTIERYVKYYVQEYERSLAIRFPACSIAAGRRVTSSTTIVDVQGVGLSSLTKPVIELIRRLQQINTNYPDTLDQMFIINATSGFKMLWNVVQSFLEPKAKSKIHVLGTNFRSTLLEVIDASELPEFLGGSCNCAEQGGCMRFNKGPWKDPHVLKVISSGKTKGCNSRLGSTMEGKVQDSGRCSSSEDAFVHINHSSKSTTLVPDHLAPVVYQPLDDVRRLDKARQGAAKASPRREAWPRRHEMDQGVRSRRRVKRRGIRREKVCKGAPFWIISKPLFAVNKHSLNDVLSTSSCLLGPLYPSPKCKTRRNYSVMKVDSHLSMQPDSQRSYQVVVAATRDMGIGKNGKLPWNLPSDLKFFKKLTMSTSDVSKKNAVIMGRKTWQSIPSQYRPLPDRLNVVLTRSTNFDVMNAENTITSNSIPSALELLATSPYSLEIEKLFIIGGGQILREAMNGPLCEAIHMTEIDANIDCDTFIPPVDISVFRPWYSSLPVTENGICYRFVSYVRAHDSSGSKIQPVYSWNLLTKLHKVEYGSRESFIPSALFECQFKWIISKPLFTVNKHSLSDVLSTSSRLLGPLYLFPKCKTCRNYSVMKVDSHLRMQPDSQRSYQVVVAATRDMGIGKNGKLPWSLPSDLKFFKKLTMSTSDVSKKNAVIMGRKTWQSIPSQYRPLPGRLNVVLTRSTAFDVTTSDNVITSNSIPSALERLAESSYSLEIEKVFVIGGGQVLREAMNGPLCEAIHMTEIDANLDCDTFIPPVDISVFRPWYSSLPVTENGICYRFVSYVRAHDSSGSKYLKIGRHDMYSFGAAAGFKLNGYQMIEMPMEISDNISTSEVGSSVTNHTQSMLRNVTNYTCACLAEIQPVYSWNLLTKLRKVEYGSRENFIPSALFECQIIWNVKEQKAIA</sequence>
<comment type="pathway">
    <text evidence="1">Cofactor biosynthesis; tetrahydrofolate biosynthesis; 5,6,7,8-tetrahydrofolate from 7,8-dihydrofolate: step 1/1.</text>
</comment>
<protein>
    <recommendedName>
        <fullName evidence="2">dihydrofolate reductase</fullName>
        <ecNumber evidence="2">1.5.1.3</ecNumber>
    </recommendedName>
</protein>
<evidence type="ECO:0000256" key="4">
    <source>
        <dbReference type="ARBA" id="ARBA00022857"/>
    </source>
</evidence>
<dbReference type="Pfam" id="PF00186">
    <property type="entry name" value="DHFR_1"/>
    <property type="match status" value="2"/>
</dbReference>
<keyword evidence="5" id="KW-0560">Oxidoreductase</keyword>
<dbReference type="SMART" id="SM00516">
    <property type="entry name" value="SEC14"/>
    <property type="match status" value="1"/>
</dbReference>
<evidence type="ECO:0000259" key="7">
    <source>
        <dbReference type="PROSITE" id="PS50191"/>
    </source>
</evidence>
<evidence type="ECO:0000259" key="8">
    <source>
        <dbReference type="PROSITE" id="PS51330"/>
    </source>
</evidence>
<feature type="region of interest" description="Disordered" evidence="6">
    <location>
        <begin position="330"/>
        <end position="361"/>
    </location>
</feature>
<comment type="caution">
    <text evidence="9">The sequence shown here is derived from an EMBL/GenBank/DDBJ whole genome shotgun (WGS) entry which is preliminary data.</text>
</comment>
<keyword evidence="4" id="KW-0521">NADP</keyword>
<dbReference type="Gene3D" id="3.40.525.10">
    <property type="entry name" value="CRAL-TRIO lipid binding domain"/>
    <property type="match status" value="1"/>
</dbReference>
<dbReference type="PROSITE" id="PS50191">
    <property type="entry name" value="CRAL_TRIO"/>
    <property type="match status" value="1"/>
</dbReference>
<feature type="domain" description="DHFR" evidence="8">
    <location>
        <begin position="434"/>
        <end position="611"/>
    </location>
</feature>
<dbReference type="InterPro" id="IPR001796">
    <property type="entry name" value="DHFR_dom"/>
</dbReference>
<dbReference type="PANTHER" id="PTHR48069:SF3">
    <property type="entry name" value="DIHYDROFOLATE REDUCTASE"/>
    <property type="match status" value="1"/>
</dbReference>
<dbReference type="InterPro" id="IPR001251">
    <property type="entry name" value="CRAL-TRIO_dom"/>
</dbReference>
<name>A0A2U1P121_ARTAN</name>
<dbReference type="GO" id="GO:0046654">
    <property type="term" value="P:tetrahydrofolate biosynthetic process"/>
    <property type="evidence" value="ECO:0007669"/>
    <property type="project" value="UniProtKB-UniPathway"/>
</dbReference>
<dbReference type="InterPro" id="IPR036273">
    <property type="entry name" value="CRAL/TRIO_N_dom_sf"/>
</dbReference>
<dbReference type="GO" id="GO:0046655">
    <property type="term" value="P:folic acid metabolic process"/>
    <property type="evidence" value="ECO:0007669"/>
    <property type="project" value="TreeGrafter"/>
</dbReference>
<dbReference type="Proteomes" id="UP000245207">
    <property type="component" value="Unassembled WGS sequence"/>
</dbReference>
<dbReference type="OrthoDB" id="1434354at2759"/>
<dbReference type="EC" id="1.5.1.3" evidence="2"/>
<dbReference type="PROSITE" id="PS00075">
    <property type="entry name" value="DHFR_1"/>
    <property type="match status" value="2"/>
</dbReference>
<evidence type="ECO:0000256" key="3">
    <source>
        <dbReference type="ARBA" id="ARBA00022563"/>
    </source>
</evidence>
<accession>A0A2U1P121</accession>
<dbReference type="SUPFAM" id="SSF46938">
    <property type="entry name" value="CRAL/TRIO N-terminal domain"/>
    <property type="match status" value="1"/>
</dbReference>
<dbReference type="Pfam" id="PF00650">
    <property type="entry name" value="CRAL_TRIO"/>
    <property type="match status" value="1"/>
</dbReference>
<dbReference type="GO" id="GO:0005739">
    <property type="term" value="C:mitochondrion"/>
    <property type="evidence" value="ECO:0007669"/>
    <property type="project" value="TreeGrafter"/>
</dbReference>
<dbReference type="GO" id="GO:0050661">
    <property type="term" value="F:NADP binding"/>
    <property type="evidence" value="ECO:0007669"/>
    <property type="project" value="InterPro"/>
</dbReference>
<organism evidence="9 10">
    <name type="scientific">Artemisia annua</name>
    <name type="common">Sweet wormwood</name>
    <dbReference type="NCBI Taxonomy" id="35608"/>
    <lineage>
        <taxon>Eukaryota</taxon>
        <taxon>Viridiplantae</taxon>
        <taxon>Streptophyta</taxon>
        <taxon>Embryophyta</taxon>
        <taxon>Tracheophyta</taxon>
        <taxon>Spermatophyta</taxon>
        <taxon>Magnoliopsida</taxon>
        <taxon>eudicotyledons</taxon>
        <taxon>Gunneridae</taxon>
        <taxon>Pentapetalae</taxon>
        <taxon>asterids</taxon>
        <taxon>campanulids</taxon>
        <taxon>Asterales</taxon>
        <taxon>Asteraceae</taxon>
        <taxon>Asteroideae</taxon>
        <taxon>Anthemideae</taxon>
        <taxon>Artemisiinae</taxon>
        <taxon>Artemisia</taxon>
    </lineage>
</organism>
<dbReference type="UniPathway" id="UPA00077">
    <property type="reaction ID" value="UER00158"/>
</dbReference>
<dbReference type="EMBL" id="PKPP01001850">
    <property type="protein sequence ID" value="PWA79462.1"/>
    <property type="molecule type" value="Genomic_DNA"/>
</dbReference>
<reference evidence="9 10" key="1">
    <citation type="journal article" date="2018" name="Mol. Plant">
        <title>The genome of Artemisia annua provides insight into the evolution of Asteraceae family and artemisinin biosynthesis.</title>
        <authorList>
            <person name="Shen Q."/>
            <person name="Zhang L."/>
            <person name="Liao Z."/>
            <person name="Wang S."/>
            <person name="Yan T."/>
            <person name="Shi P."/>
            <person name="Liu M."/>
            <person name="Fu X."/>
            <person name="Pan Q."/>
            <person name="Wang Y."/>
            <person name="Lv Z."/>
            <person name="Lu X."/>
            <person name="Zhang F."/>
            <person name="Jiang W."/>
            <person name="Ma Y."/>
            <person name="Chen M."/>
            <person name="Hao X."/>
            <person name="Li L."/>
            <person name="Tang Y."/>
            <person name="Lv G."/>
            <person name="Zhou Y."/>
            <person name="Sun X."/>
            <person name="Brodelius P.E."/>
            <person name="Rose J.K.C."/>
            <person name="Tang K."/>
        </authorList>
    </citation>
    <scope>NUCLEOTIDE SEQUENCE [LARGE SCALE GENOMIC DNA]</scope>
    <source>
        <strain evidence="10">cv. Huhao1</strain>
        <tissue evidence="9">Leaf</tissue>
    </source>
</reference>
<dbReference type="InterPro" id="IPR036865">
    <property type="entry name" value="CRAL-TRIO_dom_sf"/>
</dbReference>
<dbReference type="PROSITE" id="PS51330">
    <property type="entry name" value="DHFR_2"/>
    <property type="match status" value="2"/>
</dbReference>
<evidence type="ECO:0000313" key="10">
    <source>
        <dbReference type="Proteomes" id="UP000245207"/>
    </source>
</evidence>
<proteinExistence type="predicted"/>
<evidence type="ECO:0000313" key="9">
    <source>
        <dbReference type="EMBL" id="PWA79462.1"/>
    </source>
</evidence>
<evidence type="ECO:0000256" key="2">
    <source>
        <dbReference type="ARBA" id="ARBA00012856"/>
    </source>
</evidence>
<feature type="domain" description="DHFR" evidence="8">
    <location>
        <begin position="713"/>
        <end position="890"/>
    </location>
</feature>
<dbReference type="STRING" id="35608.A0A2U1P121"/>
<feature type="domain" description="CRAL-TRIO" evidence="7">
    <location>
        <begin position="68"/>
        <end position="241"/>
    </location>
</feature>
<dbReference type="GO" id="GO:0006730">
    <property type="term" value="P:one-carbon metabolic process"/>
    <property type="evidence" value="ECO:0007669"/>
    <property type="project" value="UniProtKB-KW"/>
</dbReference>
<evidence type="ECO:0000256" key="6">
    <source>
        <dbReference type="SAM" id="MobiDB-lite"/>
    </source>
</evidence>
<dbReference type="PANTHER" id="PTHR48069">
    <property type="entry name" value="DIHYDROFOLATE REDUCTASE"/>
    <property type="match status" value="1"/>
</dbReference>